<keyword evidence="3" id="KW-1185">Reference proteome</keyword>
<feature type="region of interest" description="Disordered" evidence="1">
    <location>
        <begin position="1"/>
        <end position="20"/>
    </location>
</feature>
<evidence type="ECO:0000313" key="2">
    <source>
        <dbReference type="EMBL" id="KAF0891417.1"/>
    </source>
</evidence>
<protein>
    <submittedName>
        <fullName evidence="2">Uncharacterized protein</fullName>
    </submittedName>
</protein>
<comment type="caution">
    <text evidence="2">The sequence shown here is derived from an EMBL/GenBank/DDBJ whole genome shotgun (WGS) entry which is preliminary data.</text>
</comment>
<gene>
    <name evidence="2" type="ORF">E2562_009844</name>
</gene>
<reference evidence="2 3" key="1">
    <citation type="submission" date="2019-11" db="EMBL/GenBank/DDBJ databases">
        <title>Whole genome sequence of Oryza granulata.</title>
        <authorList>
            <person name="Li W."/>
        </authorList>
    </citation>
    <scope>NUCLEOTIDE SEQUENCE [LARGE SCALE GENOMIC DNA]</scope>
    <source>
        <strain evidence="3">cv. Menghai</strain>
        <tissue evidence="2">Leaf</tissue>
    </source>
</reference>
<accession>A0A6G1BUJ1</accession>
<dbReference type="Proteomes" id="UP000479710">
    <property type="component" value="Unassembled WGS sequence"/>
</dbReference>
<feature type="region of interest" description="Disordered" evidence="1">
    <location>
        <begin position="61"/>
        <end position="96"/>
    </location>
</feature>
<dbReference type="AlphaFoldDB" id="A0A6G1BUJ1"/>
<sequence length="122" mass="14312">MASMNNGLRGMGDGSTGAGEWRRIRRLTKERLAKRAALWRMGERGWTWRRPPLWCNRCQERRDRDEDEWTGGESPYLSRRKDEQEQKGNEGGMGPQFFLRKKAEVANGIIRGVFKSKERLRD</sequence>
<evidence type="ECO:0000313" key="3">
    <source>
        <dbReference type="Proteomes" id="UP000479710"/>
    </source>
</evidence>
<dbReference type="EMBL" id="SPHZ02000011">
    <property type="protein sequence ID" value="KAF0891417.1"/>
    <property type="molecule type" value="Genomic_DNA"/>
</dbReference>
<proteinExistence type="predicted"/>
<name>A0A6G1BUJ1_9ORYZ</name>
<feature type="compositionally biased region" description="Basic and acidic residues" evidence="1">
    <location>
        <begin position="79"/>
        <end position="88"/>
    </location>
</feature>
<organism evidence="2 3">
    <name type="scientific">Oryza meyeriana var. granulata</name>
    <dbReference type="NCBI Taxonomy" id="110450"/>
    <lineage>
        <taxon>Eukaryota</taxon>
        <taxon>Viridiplantae</taxon>
        <taxon>Streptophyta</taxon>
        <taxon>Embryophyta</taxon>
        <taxon>Tracheophyta</taxon>
        <taxon>Spermatophyta</taxon>
        <taxon>Magnoliopsida</taxon>
        <taxon>Liliopsida</taxon>
        <taxon>Poales</taxon>
        <taxon>Poaceae</taxon>
        <taxon>BOP clade</taxon>
        <taxon>Oryzoideae</taxon>
        <taxon>Oryzeae</taxon>
        <taxon>Oryzinae</taxon>
        <taxon>Oryza</taxon>
        <taxon>Oryza meyeriana</taxon>
    </lineage>
</organism>
<evidence type="ECO:0000256" key="1">
    <source>
        <dbReference type="SAM" id="MobiDB-lite"/>
    </source>
</evidence>